<keyword evidence="3" id="KW-0479">Metal-binding</keyword>
<dbReference type="AlphaFoldDB" id="X1NAX3"/>
<dbReference type="Pfam" id="PF02401">
    <property type="entry name" value="LYTB"/>
    <property type="match status" value="1"/>
</dbReference>
<dbReference type="Gene3D" id="3.40.1010.20">
    <property type="entry name" value="4-hydroxy-3-methylbut-2-enyl diphosphate reductase, catalytic domain"/>
    <property type="match status" value="1"/>
</dbReference>
<dbReference type="EMBL" id="BARV01016173">
    <property type="protein sequence ID" value="GAI23950.1"/>
    <property type="molecule type" value="Genomic_DNA"/>
</dbReference>
<protein>
    <recommendedName>
        <fullName evidence="7">4-hydroxy-3-methylbut-2-enyl diphosphate reductase</fullName>
    </recommendedName>
</protein>
<comment type="cofactor">
    <cofactor evidence="1">
        <name>[4Fe-4S] cluster</name>
        <dbReference type="ChEBI" id="CHEBI:49883"/>
    </cofactor>
</comment>
<organism evidence="6">
    <name type="scientific">marine sediment metagenome</name>
    <dbReference type="NCBI Taxonomy" id="412755"/>
    <lineage>
        <taxon>unclassified sequences</taxon>
        <taxon>metagenomes</taxon>
        <taxon>ecological metagenomes</taxon>
    </lineage>
</organism>
<evidence type="ECO:0000256" key="4">
    <source>
        <dbReference type="ARBA" id="ARBA00023004"/>
    </source>
</evidence>
<dbReference type="GO" id="GO:0050992">
    <property type="term" value="P:dimethylallyl diphosphate biosynthetic process"/>
    <property type="evidence" value="ECO:0007669"/>
    <property type="project" value="InterPro"/>
</dbReference>
<dbReference type="GO" id="GO:0051539">
    <property type="term" value="F:4 iron, 4 sulfur cluster binding"/>
    <property type="evidence" value="ECO:0007669"/>
    <property type="project" value="UniProtKB-KW"/>
</dbReference>
<evidence type="ECO:0000256" key="3">
    <source>
        <dbReference type="ARBA" id="ARBA00022723"/>
    </source>
</evidence>
<feature type="non-terminal residue" evidence="6">
    <location>
        <position position="184"/>
    </location>
</feature>
<gene>
    <name evidence="6" type="ORF">S06H3_27821</name>
</gene>
<sequence>MEIERAGELGLCFGVKRAVRLLKEATNEYGKIETLGPVVHNRQLVQELAKVGIRPVGELGQVQGKILAITAHGASPVLLSEIETRCIHIIDTTCPIVRKAQNAVKKLAEGGFDVIIFGEAEHPEVKGLLGWANGKGVAALDAKRIVTCSSSLRLERNKLLRLGIISQTTQSQSAFVEFIAQLIA</sequence>
<evidence type="ECO:0000313" key="6">
    <source>
        <dbReference type="EMBL" id="GAI23950.1"/>
    </source>
</evidence>
<keyword evidence="5" id="KW-0411">Iron-sulfur</keyword>
<proteinExistence type="predicted"/>
<evidence type="ECO:0000256" key="5">
    <source>
        <dbReference type="ARBA" id="ARBA00023014"/>
    </source>
</evidence>
<dbReference type="PANTHER" id="PTHR30426:SF0">
    <property type="entry name" value="4-HYDROXY-3-METHYLBUT-2-ENYL DIPHOSPHATE REDUCTASE"/>
    <property type="match status" value="1"/>
</dbReference>
<keyword evidence="4" id="KW-0408">Iron</keyword>
<evidence type="ECO:0000256" key="1">
    <source>
        <dbReference type="ARBA" id="ARBA00001966"/>
    </source>
</evidence>
<dbReference type="GO" id="GO:0046872">
    <property type="term" value="F:metal ion binding"/>
    <property type="evidence" value="ECO:0007669"/>
    <property type="project" value="UniProtKB-KW"/>
</dbReference>
<accession>X1NAX3</accession>
<dbReference type="InterPro" id="IPR003451">
    <property type="entry name" value="LytB/IspH"/>
</dbReference>
<evidence type="ECO:0000256" key="2">
    <source>
        <dbReference type="ARBA" id="ARBA00022485"/>
    </source>
</evidence>
<dbReference type="PANTHER" id="PTHR30426">
    <property type="entry name" value="4-HYDROXY-3-METHYLBUT-2-ENYL DIPHOSPHATE REDUCTASE"/>
    <property type="match status" value="1"/>
</dbReference>
<evidence type="ECO:0008006" key="7">
    <source>
        <dbReference type="Google" id="ProtNLM"/>
    </source>
</evidence>
<comment type="caution">
    <text evidence="6">The sequence shown here is derived from an EMBL/GenBank/DDBJ whole genome shotgun (WGS) entry which is preliminary data.</text>
</comment>
<keyword evidence="2" id="KW-0004">4Fe-4S</keyword>
<reference evidence="6" key="1">
    <citation type="journal article" date="2014" name="Front. Microbiol.">
        <title>High frequency of phylogenetically diverse reductive dehalogenase-homologous genes in deep subseafloor sedimentary metagenomes.</title>
        <authorList>
            <person name="Kawai M."/>
            <person name="Futagami T."/>
            <person name="Toyoda A."/>
            <person name="Takaki Y."/>
            <person name="Nishi S."/>
            <person name="Hori S."/>
            <person name="Arai W."/>
            <person name="Tsubouchi T."/>
            <person name="Morono Y."/>
            <person name="Uchiyama I."/>
            <person name="Ito T."/>
            <person name="Fujiyama A."/>
            <person name="Inagaki F."/>
            <person name="Takami H."/>
        </authorList>
    </citation>
    <scope>NUCLEOTIDE SEQUENCE</scope>
    <source>
        <strain evidence="6">Expedition CK06-06</strain>
    </source>
</reference>
<dbReference type="Gene3D" id="3.40.50.11270">
    <property type="match status" value="1"/>
</dbReference>
<dbReference type="GO" id="GO:0019288">
    <property type="term" value="P:isopentenyl diphosphate biosynthetic process, methylerythritol 4-phosphate pathway"/>
    <property type="evidence" value="ECO:0007669"/>
    <property type="project" value="InterPro"/>
</dbReference>
<dbReference type="GO" id="GO:0051745">
    <property type="term" value="F:4-hydroxy-3-methylbut-2-enyl diphosphate reductase activity"/>
    <property type="evidence" value="ECO:0007669"/>
    <property type="project" value="InterPro"/>
</dbReference>
<name>X1NAX3_9ZZZZ</name>